<evidence type="ECO:0000313" key="1">
    <source>
        <dbReference type="EMBL" id="OJD25365.1"/>
    </source>
</evidence>
<evidence type="ECO:0000313" key="2">
    <source>
        <dbReference type="Proteomes" id="UP000242791"/>
    </source>
</evidence>
<protein>
    <submittedName>
        <fullName evidence="1">Uncharacterized protein</fullName>
    </submittedName>
</protein>
<reference evidence="1 2" key="1">
    <citation type="submission" date="2015-08" db="EMBL/GenBank/DDBJ databases">
        <title>Emmonsia species relationships and genome sequence.</title>
        <authorList>
            <person name="Cuomo C.A."/>
            <person name="Schwartz I.S."/>
            <person name="Kenyon C."/>
            <person name="De Hoog G.S."/>
            <person name="Govender N.P."/>
            <person name="Botha A."/>
            <person name="Moreno L."/>
            <person name="De Vries M."/>
            <person name="Munoz J.F."/>
            <person name="Stielow J.B."/>
        </authorList>
    </citation>
    <scope>NUCLEOTIDE SEQUENCE [LARGE SCALE GENOMIC DNA]</scope>
    <source>
        <strain evidence="1 2">EI222</strain>
    </source>
</reference>
<dbReference type="EMBL" id="LGTZ01000387">
    <property type="protein sequence ID" value="OJD25365.1"/>
    <property type="molecule type" value="Genomic_DNA"/>
</dbReference>
<name>A0A1J9RCI1_9EURO</name>
<dbReference type="Proteomes" id="UP000242791">
    <property type="component" value="Unassembled WGS sequence"/>
</dbReference>
<gene>
    <name evidence="1" type="ORF">ACJ73_03267</name>
</gene>
<dbReference type="STRING" id="1658174.A0A1J9RCI1"/>
<comment type="caution">
    <text evidence="1">The sequence shown here is derived from an EMBL/GenBank/DDBJ whole genome shotgun (WGS) entry which is preliminary data.</text>
</comment>
<accession>A0A1J9RCI1</accession>
<dbReference type="VEuPathDB" id="FungiDB:ACJ73_03267"/>
<dbReference type="AlphaFoldDB" id="A0A1J9RCI1"/>
<keyword evidence="2" id="KW-1185">Reference proteome</keyword>
<sequence length="395" mass="44819">MSFREKRLIGGWLSQRAQTLVVYLLGYGAKRAQSPNPPHCPFCHTVAVATASRTDLDSTTYNEQPPSYIHYSIEWKVTLNNRVVAKDTEQDLVSAPSSYWQQFLKEKPDNVLRRTISHDRRVTLDDTTILVSSSSFSSGAYHLTLEESHTRKADKRGVSSVTQRMLAERETQIDTEHASGQPAAWREVYRMMRCPGPPCHQGAQYCWQDPVGKKHHRLRTHHLRSLVRYVEQGGVLETHDDVPDTIREQLYAEEQQSLERQQKAKQPVMGSTYPPININVRSAQSPQSSMLAASTKAPARFPPSGAADTHPIKIPGLVNVAVEEYSNWHKPRVSSEMLKDDIKKACDVVLANGLDLKQIYQDRDPDFFVKNGVKLGVARRSVSDISEWVKQYEWN</sequence>
<organism evidence="1 2">
    <name type="scientific">Blastomyces percursus</name>
    <dbReference type="NCBI Taxonomy" id="1658174"/>
    <lineage>
        <taxon>Eukaryota</taxon>
        <taxon>Fungi</taxon>
        <taxon>Dikarya</taxon>
        <taxon>Ascomycota</taxon>
        <taxon>Pezizomycotina</taxon>
        <taxon>Eurotiomycetes</taxon>
        <taxon>Eurotiomycetidae</taxon>
        <taxon>Onygenales</taxon>
        <taxon>Ajellomycetaceae</taxon>
        <taxon>Blastomyces</taxon>
    </lineage>
</organism>
<proteinExistence type="predicted"/>
<dbReference type="OrthoDB" id="4187842at2759"/>